<keyword evidence="3" id="KW-0288">FMN</keyword>
<dbReference type="UniPathway" id="UPA00241">
    <property type="reaction ID" value="UER00353"/>
</dbReference>
<keyword evidence="3" id="KW-0479">Metal-binding</keyword>
<feature type="binding site" evidence="3">
    <location>
        <position position="376"/>
    </location>
    <ligand>
        <name>CTP</name>
        <dbReference type="ChEBI" id="CHEBI:37563"/>
    </ligand>
</feature>
<dbReference type="PANTHER" id="PTHR14359:SF6">
    <property type="entry name" value="PHOSPHOPANTOTHENOYLCYSTEINE DECARBOXYLASE"/>
    <property type="match status" value="1"/>
</dbReference>
<keyword evidence="3" id="KW-0285">Flavoprotein</keyword>
<comment type="similarity">
    <text evidence="3">In the C-terminal section; belongs to the PPC synthetase family.</text>
</comment>
<dbReference type="Gene3D" id="3.40.50.10300">
    <property type="entry name" value="CoaB-like"/>
    <property type="match status" value="1"/>
</dbReference>
<dbReference type="GO" id="GO:0010181">
    <property type="term" value="F:FMN binding"/>
    <property type="evidence" value="ECO:0007669"/>
    <property type="project" value="UniProtKB-UniRule"/>
</dbReference>
<dbReference type="InterPro" id="IPR036551">
    <property type="entry name" value="Flavin_trans-like"/>
</dbReference>
<feature type="binding site" evidence="3">
    <location>
        <position position="354"/>
    </location>
    <ligand>
        <name>CTP</name>
        <dbReference type="ChEBI" id="CHEBI:37563"/>
    </ligand>
</feature>
<feature type="binding site" evidence="3">
    <location>
        <position position="372"/>
    </location>
    <ligand>
        <name>CTP</name>
        <dbReference type="ChEBI" id="CHEBI:37563"/>
    </ligand>
</feature>
<organism evidence="7 8">
    <name type="scientific">Brevibacterium yomogidense</name>
    <dbReference type="NCBI Taxonomy" id="946573"/>
    <lineage>
        <taxon>Bacteria</taxon>
        <taxon>Bacillati</taxon>
        <taxon>Actinomycetota</taxon>
        <taxon>Actinomycetes</taxon>
        <taxon>Micrococcales</taxon>
        <taxon>Brevibacteriaceae</taxon>
        <taxon>Brevibacterium</taxon>
    </lineage>
</organism>
<dbReference type="AlphaFoldDB" id="A0A1X6XG60"/>
<dbReference type="EC" id="6.3.2.5" evidence="3"/>
<reference evidence="8" key="1">
    <citation type="submission" date="2017-02" db="EMBL/GenBank/DDBJ databases">
        <authorList>
            <person name="Dridi B."/>
        </authorList>
    </citation>
    <scope>NUCLEOTIDE SEQUENCE [LARGE SCALE GENOMIC DNA]</scope>
    <source>
        <strain evidence="8">B Co 03.10</strain>
    </source>
</reference>
<comment type="cofactor">
    <cofactor evidence="3">
        <name>FMN</name>
        <dbReference type="ChEBI" id="CHEBI:58210"/>
    </cofactor>
    <text evidence="3">Binds 1 FMN per subunit.</text>
</comment>
<dbReference type="GO" id="GO:0004632">
    <property type="term" value="F:phosphopantothenate--cysteine ligase activity"/>
    <property type="evidence" value="ECO:0007669"/>
    <property type="project" value="UniProtKB-UniRule"/>
</dbReference>
<comment type="catalytic activity">
    <reaction evidence="3">
        <text>N-[(R)-4-phosphopantothenoyl]-L-cysteine + H(+) = (R)-4'-phosphopantetheine + CO2</text>
        <dbReference type="Rhea" id="RHEA:16793"/>
        <dbReference type="ChEBI" id="CHEBI:15378"/>
        <dbReference type="ChEBI" id="CHEBI:16526"/>
        <dbReference type="ChEBI" id="CHEBI:59458"/>
        <dbReference type="ChEBI" id="CHEBI:61723"/>
        <dbReference type="EC" id="4.1.1.36"/>
    </reaction>
</comment>
<keyword evidence="2 3" id="KW-0456">Lyase</keyword>
<comment type="similarity">
    <text evidence="3">In the N-terminal section; belongs to the HFCD (homo-oligomeric flavin containing Cys decarboxylase) superfamily.</text>
</comment>
<dbReference type="GO" id="GO:0071513">
    <property type="term" value="C:phosphopantothenoylcysteine decarboxylase complex"/>
    <property type="evidence" value="ECO:0007669"/>
    <property type="project" value="TreeGrafter"/>
</dbReference>
<feature type="binding site" evidence="3">
    <location>
        <position position="314"/>
    </location>
    <ligand>
        <name>CTP</name>
        <dbReference type="ChEBI" id="CHEBI:37563"/>
    </ligand>
</feature>
<comment type="pathway">
    <text evidence="3">Cofactor biosynthesis; coenzyme A biosynthesis; CoA from (R)-pantothenate: step 3/5.</text>
</comment>
<dbReference type="Gene3D" id="3.40.50.1950">
    <property type="entry name" value="Flavin prenyltransferase-like"/>
    <property type="match status" value="1"/>
</dbReference>
<evidence type="ECO:0000256" key="4">
    <source>
        <dbReference type="SAM" id="MobiDB-lite"/>
    </source>
</evidence>
<dbReference type="GO" id="GO:0015941">
    <property type="term" value="P:pantothenate catabolic process"/>
    <property type="evidence" value="ECO:0007669"/>
    <property type="project" value="InterPro"/>
</dbReference>
<dbReference type="SUPFAM" id="SSF102645">
    <property type="entry name" value="CoaB-like"/>
    <property type="match status" value="1"/>
</dbReference>
<keyword evidence="3" id="KW-0460">Magnesium</keyword>
<accession>A0A1X6XG60</accession>
<keyword evidence="3 7" id="KW-0436">Ligase</keyword>
<dbReference type="SUPFAM" id="SSF52507">
    <property type="entry name" value="Homo-oligomeric flavin-containing Cys decarboxylases, HFCD"/>
    <property type="match status" value="1"/>
</dbReference>
<dbReference type="GO" id="GO:0015937">
    <property type="term" value="P:coenzyme A biosynthetic process"/>
    <property type="evidence" value="ECO:0007669"/>
    <property type="project" value="UniProtKB-UniRule"/>
</dbReference>
<dbReference type="InterPro" id="IPR005252">
    <property type="entry name" value="CoaBC"/>
</dbReference>
<comment type="caution">
    <text evidence="3">Lacks conserved residue(s) required for the propagation of feature annotation.</text>
</comment>
<dbReference type="GO" id="GO:0004633">
    <property type="term" value="F:phosphopantothenoylcysteine decarboxylase activity"/>
    <property type="evidence" value="ECO:0007669"/>
    <property type="project" value="UniProtKB-UniRule"/>
</dbReference>
<comment type="cofactor">
    <cofactor evidence="3">
        <name>Mg(2+)</name>
        <dbReference type="ChEBI" id="CHEBI:18420"/>
    </cofactor>
</comment>
<dbReference type="Proteomes" id="UP000196581">
    <property type="component" value="Unassembled WGS sequence"/>
</dbReference>
<gene>
    <name evidence="3" type="primary">coaBC</name>
    <name evidence="7" type="ORF">FM105_08635</name>
</gene>
<evidence type="ECO:0000313" key="8">
    <source>
        <dbReference type="Proteomes" id="UP000196581"/>
    </source>
</evidence>
<dbReference type="RefSeq" id="WP_087007280.1">
    <property type="nucleotide sequence ID" value="NZ_FWFF01000014.1"/>
</dbReference>
<proteinExistence type="inferred from homology"/>
<evidence type="ECO:0000256" key="3">
    <source>
        <dbReference type="HAMAP-Rule" id="MF_02225"/>
    </source>
</evidence>
<comment type="pathway">
    <text evidence="3">Cofactor biosynthesis; coenzyme A biosynthesis; CoA from (R)-pantothenate: step 2/5.</text>
</comment>
<evidence type="ECO:0000313" key="7">
    <source>
        <dbReference type="EMBL" id="SLM98251.1"/>
    </source>
</evidence>
<feature type="region of interest" description="Phosphopantothenate--cysteine ligase" evidence="3">
    <location>
        <begin position="212"/>
        <end position="436"/>
    </location>
</feature>
<keyword evidence="3" id="KW-0511">Multifunctional enzyme</keyword>
<feature type="binding site" evidence="3">
    <location>
        <position position="304"/>
    </location>
    <ligand>
        <name>CTP</name>
        <dbReference type="ChEBI" id="CHEBI:37563"/>
    </ligand>
</feature>
<feature type="binding site" evidence="3">
    <location>
        <begin position="330"/>
        <end position="333"/>
    </location>
    <ligand>
        <name>CTP</name>
        <dbReference type="ChEBI" id="CHEBI:37563"/>
    </ligand>
</feature>
<feature type="domain" description="Flavoprotein" evidence="5">
    <location>
        <begin position="1"/>
        <end position="170"/>
    </location>
</feature>
<dbReference type="PANTHER" id="PTHR14359">
    <property type="entry name" value="HOMO-OLIGOMERIC FLAVIN CONTAINING CYS DECARBOXYLASE FAMILY"/>
    <property type="match status" value="1"/>
</dbReference>
<evidence type="ECO:0000256" key="1">
    <source>
        <dbReference type="ARBA" id="ARBA00022793"/>
    </source>
</evidence>
<evidence type="ECO:0000259" key="5">
    <source>
        <dbReference type="Pfam" id="PF02441"/>
    </source>
</evidence>
<evidence type="ECO:0000256" key="2">
    <source>
        <dbReference type="ARBA" id="ARBA00023239"/>
    </source>
</evidence>
<dbReference type="InterPro" id="IPR035929">
    <property type="entry name" value="CoaB-like_sf"/>
</dbReference>
<dbReference type="InterPro" id="IPR007085">
    <property type="entry name" value="DNA/pantothenate-metab_flavo_C"/>
</dbReference>
<evidence type="ECO:0000259" key="6">
    <source>
        <dbReference type="Pfam" id="PF04127"/>
    </source>
</evidence>
<comment type="function">
    <text evidence="3">Catalyzes two sequential steps in the biosynthesis of coenzyme A. In the first step cysteine is conjugated to 4'-phosphopantothenate to form 4-phosphopantothenoylcysteine. In the second step the latter compound is decarboxylated to form 4'-phosphopantotheine.</text>
</comment>
<dbReference type="InterPro" id="IPR003382">
    <property type="entry name" value="Flavoprotein"/>
</dbReference>
<dbReference type="HAMAP" id="MF_02225">
    <property type="entry name" value="CoaBC"/>
    <property type="match status" value="1"/>
</dbReference>
<feature type="compositionally biased region" description="Basic and acidic residues" evidence="4">
    <location>
        <begin position="194"/>
        <end position="203"/>
    </location>
</feature>
<dbReference type="Pfam" id="PF04127">
    <property type="entry name" value="DFP"/>
    <property type="match status" value="1"/>
</dbReference>
<comment type="catalytic activity">
    <reaction evidence="3">
        <text>(R)-4'-phosphopantothenate + L-cysteine + CTP = N-[(R)-4-phosphopantothenoyl]-L-cysteine + CMP + diphosphate + H(+)</text>
        <dbReference type="Rhea" id="RHEA:19397"/>
        <dbReference type="ChEBI" id="CHEBI:10986"/>
        <dbReference type="ChEBI" id="CHEBI:15378"/>
        <dbReference type="ChEBI" id="CHEBI:33019"/>
        <dbReference type="ChEBI" id="CHEBI:35235"/>
        <dbReference type="ChEBI" id="CHEBI:37563"/>
        <dbReference type="ChEBI" id="CHEBI:59458"/>
        <dbReference type="ChEBI" id="CHEBI:60377"/>
        <dbReference type="EC" id="6.3.2.5"/>
    </reaction>
</comment>
<name>A0A1X6XG60_9MICO</name>
<keyword evidence="8" id="KW-1185">Reference proteome</keyword>
<feature type="region of interest" description="Disordered" evidence="4">
    <location>
        <begin position="176"/>
        <end position="205"/>
    </location>
</feature>
<feature type="region of interest" description="Phosphopantothenoylcysteine decarboxylase" evidence="3">
    <location>
        <begin position="1"/>
        <end position="211"/>
    </location>
</feature>
<protein>
    <recommendedName>
        <fullName evidence="3">Coenzyme A biosynthesis bifunctional protein CoaBC</fullName>
    </recommendedName>
    <alternativeName>
        <fullName evidence="3">DNA/pantothenate metabolism flavoprotein</fullName>
    </alternativeName>
    <alternativeName>
        <fullName evidence="3">Phosphopantothenoylcysteine synthetase/decarboxylase</fullName>
        <shortName evidence="3">PPCS-PPCDC</shortName>
    </alternativeName>
    <domain>
        <recommendedName>
            <fullName evidence="3">Phosphopantothenoylcysteine decarboxylase</fullName>
            <shortName evidence="3">PPC decarboxylase</shortName>
            <shortName evidence="3">PPC-DC</shortName>
            <ecNumber evidence="3">4.1.1.36</ecNumber>
        </recommendedName>
        <alternativeName>
            <fullName evidence="3">CoaC</fullName>
        </alternativeName>
    </domain>
    <domain>
        <recommendedName>
            <fullName evidence="3">Phosphopantothenate--cysteine ligase</fullName>
            <ecNumber evidence="3">6.3.2.5</ecNumber>
        </recommendedName>
        <alternativeName>
            <fullName evidence="3">CoaB</fullName>
        </alternativeName>
        <alternativeName>
            <fullName evidence="3">Phosphopantothenoylcysteine synthetase</fullName>
            <shortName evidence="3">PPC synthetase</shortName>
            <shortName evidence="3">PPC-S</shortName>
        </alternativeName>
    </domain>
</protein>
<dbReference type="EMBL" id="FWFF01000014">
    <property type="protein sequence ID" value="SLM98251.1"/>
    <property type="molecule type" value="Genomic_DNA"/>
</dbReference>
<feature type="domain" description="DNA/pantothenate metabolism flavoprotein C-terminal" evidence="6">
    <location>
        <begin position="207"/>
        <end position="431"/>
    </location>
</feature>
<keyword evidence="1 3" id="KW-0210">Decarboxylase</keyword>
<dbReference type="Pfam" id="PF02441">
    <property type="entry name" value="Flavoprotein"/>
    <property type="match status" value="1"/>
</dbReference>
<sequence length="436" mass="44610">MRIVLGVTGGIAAYKAAHVLRGLRERGHAVRVVPTEAALRFVGAPTWEALSGEPVSTTVFEGVENVEHVRIGHEADLVVVAPATADLLARARAGMADDLLTATLLTATCPVVVAPAMHTEMWFNAATVDNVATLRARGWTVIEPASGRLTGADTGPGRLPEPDDIIQAALAATGRSAAPDSADASTVTPVAPADDSRTDESRADGALSGASVIVSAGGTREPLDPVRFLGNRSSGKQGAALAAAAATAGARVTLIAANVDSDVLASLPAGVDIEHVSTTAELEAACTAHASSADVIVMAAAVSDYRPAAAAQHKMKKTGDDLTIALVENPDILRGLVELRDAGRTRTGQLLVGFAAETGSHDTSAESLAQAKLLRKGCDLLVFNDVSGDRAFGHDDNAVVVYRAGADGAEEVARSEGSKAHVSNDVIAAVAAERSR</sequence>
<dbReference type="GO" id="GO:0046872">
    <property type="term" value="F:metal ion binding"/>
    <property type="evidence" value="ECO:0007669"/>
    <property type="project" value="UniProtKB-KW"/>
</dbReference>
<dbReference type="EC" id="4.1.1.36" evidence="3"/>